<dbReference type="InterPro" id="IPR004378">
    <property type="entry name" value="F420H2_quin_Rdtase"/>
</dbReference>
<accession>A0A4Q5J3G7</accession>
<dbReference type="InterPro" id="IPR012349">
    <property type="entry name" value="Split_barrel_FMN-bd"/>
</dbReference>
<dbReference type="OrthoDB" id="5186446at2"/>
<name>A0A4Q5J3G7_9ACTN</name>
<keyword evidence="2" id="KW-1185">Reference proteome</keyword>
<dbReference type="Pfam" id="PF04075">
    <property type="entry name" value="F420H2_quin_red"/>
    <property type="match status" value="1"/>
</dbReference>
<sequence length="155" mass="17613">MALERFTRWLYRNGRPNILARALNAVWARVFATGRTPWPVATLEVLGRTSGRPVRLPVVVADLDGERYLVSMLGENTNWVRNVRAAGHRAVLLHGRRTDVRLDEVPIEERAPIIKRYCEVATSGRVHIPVDPRAPVSEFEEIAPRYPVFRVVPLS</sequence>
<evidence type="ECO:0000313" key="2">
    <source>
        <dbReference type="Proteomes" id="UP000291189"/>
    </source>
</evidence>
<organism evidence="1 2">
    <name type="scientific">Nocardioides iriomotensis</name>
    <dbReference type="NCBI Taxonomy" id="715784"/>
    <lineage>
        <taxon>Bacteria</taxon>
        <taxon>Bacillati</taxon>
        <taxon>Actinomycetota</taxon>
        <taxon>Actinomycetes</taxon>
        <taxon>Propionibacteriales</taxon>
        <taxon>Nocardioidaceae</taxon>
        <taxon>Nocardioides</taxon>
    </lineage>
</organism>
<dbReference type="GO" id="GO:0016491">
    <property type="term" value="F:oxidoreductase activity"/>
    <property type="evidence" value="ECO:0007669"/>
    <property type="project" value="InterPro"/>
</dbReference>
<evidence type="ECO:0000313" key="1">
    <source>
        <dbReference type="EMBL" id="RYU12001.1"/>
    </source>
</evidence>
<proteinExistence type="predicted"/>
<gene>
    <name evidence="1" type="ORF">ETU37_12155</name>
</gene>
<comment type="caution">
    <text evidence="1">The sequence shown here is derived from an EMBL/GenBank/DDBJ whole genome shotgun (WGS) entry which is preliminary data.</text>
</comment>
<protein>
    <submittedName>
        <fullName evidence="1">DUF385 domain-containing protein</fullName>
    </submittedName>
</protein>
<dbReference type="Gene3D" id="2.30.110.10">
    <property type="entry name" value="Electron Transport, Fmn-binding Protein, Chain A"/>
    <property type="match status" value="1"/>
</dbReference>
<dbReference type="EMBL" id="SDPU01000022">
    <property type="protein sequence ID" value="RYU12001.1"/>
    <property type="molecule type" value="Genomic_DNA"/>
</dbReference>
<reference evidence="1 2" key="1">
    <citation type="submission" date="2019-01" db="EMBL/GenBank/DDBJ databases">
        <title>Nocardioides guangzhouensis sp. nov., an actinobacterium isolated from soil.</title>
        <authorList>
            <person name="Fu Y."/>
            <person name="Cai Y."/>
            <person name="Lin Z."/>
            <person name="Chen P."/>
        </authorList>
    </citation>
    <scope>NUCLEOTIDE SEQUENCE [LARGE SCALE GENOMIC DNA]</scope>
    <source>
        <strain evidence="1 2">NBRC 105384</strain>
    </source>
</reference>
<dbReference type="RefSeq" id="WP_129987589.1">
    <property type="nucleotide sequence ID" value="NZ_SDPU01000022.1"/>
</dbReference>
<dbReference type="AlphaFoldDB" id="A0A4Q5J3G7"/>
<dbReference type="Proteomes" id="UP000291189">
    <property type="component" value="Unassembled WGS sequence"/>
</dbReference>